<keyword evidence="2" id="KW-1185">Reference proteome</keyword>
<dbReference type="AlphaFoldDB" id="A0A557QLS8"/>
<dbReference type="Proteomes" id="UP000319502">
    <property type="component" value="Unassembled WGS sequence"/>
</dbReference>
<sequence>MSISGAPISSAPLAASAGAFTPSGTVKSWPLVVTVSAGPVEQVWPLSVTVAMPPQTTWPLRVTVANASPAQNWPLSVTVFTPGASPARWRPVVTLGGVDVSARLVGEIEVQAGEGESRIAAFSMLPASGVVVPVDWVGRVVTIDFAQADTAGNAINVQRIFTGVVDVPEYDINTGGANFECTDQRQEVLASTARTWFDTHIGGYYSAAVAGEPADNLQYAEARLASVPMALDLDAWQRPRVTPWNISTPYASLTADDILDGTLSASLPSRADLRNVVETAFEYRFPRLRSRTIMAGWSLAGDYRAKEDLPTKAMVEQALDGMSGWQRMGNVGYQEPPHGSQTFGGGIYYMAPEVANQLCISFQSRHMTRWVQTVTERYTLRVTNAASVSAIGEALDTSVGAVLGVDYDSSQWLSDYSTLPALTRLSAGDESFDVGHAGISDRAEAAAGIEALVAQSQVNVLASHRDGRVRFSVPLRADYDLTHRIAIDATLADGRRLQAAGKAVQIAHRMDIDTGEATTEAAVAISGHAAVGLQPYDPPAAPTALTDPTAAPTPAAYGIQAGTYSGRRVGAAVHNPDTMIGFSTNNGADDSTGNYDAFGELYPVQFSVGDPDIEAEARDPLELAASLEFAVDVPQDPFEVSA</sequence>
<reference evidence="1 2" key="1">
    <citation type="submission" date="2019-07" db="EMBL/GenBank/DDBJ databases">
        <title>The pathways for chlorine oxyanion respiration interact through the shared metabolite chlorate.</title>
        <authorList>
            <person name="Barnum T.P."/>
            <person name="Cheng Y."/>
            <person name="Hill K.A."/>
            <person name="Lucas L.N."/>
            <person name="Carlson H.K."/>
            <person name="Coates J.D."/>
        </authorList>
    </citation>
    <scope>NUCLEOTIDE SEQUENCE [LARGE SCALE GENOMIC DNA]</scope>
    <source>
        <strain evidence="1 2">SFB-3</strain>
    </source>
</reference>
<gene>
    <name evidence="1" type="ORF">FHP91_13775</name>
</gene>
<dbReference type="OrthoDB" id="6999807at2"/>
<proteinExistence type="predicted"/>
<dbReference type="EMBL" id="VMNK01000014">
    <property type="protein sequence ID" value="TVO53861.1"/>
    <property type="molecule type" value="Genomic_DNA"/>
</dbReference>
<accession>A0A557QLS8</accession>
<organism evidence="1 2">
    <name type="scientific">Denitromonas halophila</name>
    <dbReference type="NCBI Taxonomy" id="1629404"/>
    <lineage>
        <taxon>Bacteria</taxon>
        <taxon>Pseudomonadati</taxon>
        <taxon>Pseudomonadota</taxon>
        <taxon>Betaproteobacteria</taxon>
        <taxon>Rhodocyclales</taxon>
        <taxon>Zoogloeaceae</taxon>
        <taxon>Denitromonas</taxon>
    </lineage>
</organism>
<evidence type="ECO:0000313" key="1">
    <source>
        <dbReference type="EMBL" id="TVO53861.1"/>
    </source>
</evidence>
<dbReference type="RefSeq" id="WP_144310150.1">
    <property type="nucleotide sequence ID" value="NZ_VMNK01000014.1"/>
</dbReference>
<name>A0A557QLS8_9RHOO</name>
<comment type="caution">
    <text evidence="1">The sequence shown here is derived from an EMBL/GenBank/DDBJ whole genome shotgun (WGS) entry which is preliminary data.</text>
</comment>
<protein>
    <submittedName>
        <fullName evidence="1">Uncharacterized protein</fullName>
    </submittedName>
</protein>
<evidence type="ECO:0000313" key="2">
    <source>
        <dbReference type="Proteomes" id="UP000319502"/>
    </source>
</evidence>